<dbReference type="PANTHER" id="PTHR13184">
    <property type="entry name" value="37S RIBOSOMAL PROTEIN S22"/>
    <property type="match status" value="1"/>
</dbReference>
<evidence type="ECO:0000256" key="3">
    <source>
        <dbReference type="ARBA" id="ARBA00023004"/>
    </source>
</evidence>
<keyword evidence="8" id="KW-1185">Reference proteome</keyword>
<dbReference type="InterPro" id="IPR029063">
    <property type="entry name" value="SAM-dependent_MTases_sf"/>
</dbReference>
<keyword evidence="1" id="KW-0479">Metal-binding</keyword>
<evidence type="ECO:0000256" key="1">
    <source>
        <dbReference type="ARBA" id="ARBA00022723"/>
    </source>
</evidence>
<evidence type="ECO:0000256" key="2">
    <source>
        <dbReference type="ARBA" id="ARBA00022946"/>
    </source>
</evidence>
<comment type="caution">
    <text evidence="6">The sequence shown here is derived from an EMBL/GenBank/DDBJ whole genome shotgun (WGS) entry which is preliminary data.</text>
</comment>
<dbReference type="GO" id="GO:0008168">
    <property type="term" value="F:methyltransferase activity"/>
    <property type="evidence" value="ECO:0007669"/>
    <property type="project" value="InterPro"/>
</dbReference>
<dbReference type="PANTHER" id="PTHR13184:SF5">
    <property type="entry name" value="METHYLTRANSFERASE-LIKE PROTEIN 17, MITOCHONDRIAL"/>
    <property type="match status" value="1"/>
</dbReference>
<dbReference type="Proteomes" id="UP000198717">
    <property type="component" value="Unassembled WGS sequence"/>
</dbReference>
<dbReference type="GO" id="GO:0046872">
    <property type="term" value="F:metal ion binding"/>
    <property type="evidence" value="ECO:0007669"/>
    <property type="project" value="UniProtKB-KW"/>
</dbReference>
<gene>
    <name evidence="6" type="ORF">MVI01_68670</name>
    <name evidence="7" type="ORF">SAMN04488504_110121</name>
</gene>
<dbReference type="InterPro" id="IPR052571">
    <property type="entry name" value="Mt_RNA_Methyltransferase"/>
</dbReference>
<dbReference type="GO" id="GO:0015935">
    <property type="term" value="C:small ribosomal subunit"/>
    <property type="evidence" value="ECO:0007669"/>
    <property type="project" value="TreeGrafter"/>
</dbReference>
<dbReference type="Pfam" id="PF09243">
    <property type="entry name" value="Rsm22"/>
    <property type="match status" value="1"/>
</dbReference>
<name>A0A511HNB3_9BACT</name>
<dbReference type="Proteomes" id="UP000321224">
    <property type="component" value="Unassembled WGS sequence"/>
</dbReference>
<evidence type="ECO:0000313" key="9">
    <source>
        <dbReference type="Proteomes" id="UP000321224"/>
    </source>
</evidence>
<organism evidence="6 9">
    <name type="scientific">Myxococcus virescens</name>
    <dbReference type="NCBI Taxonomy" id="83456"/>
    <lineage>
        <taxon>Bacteria</taxon>
        <taxon>Pseudomonadati</taxon>
        <taxon>Myxococcota</taxon>
        <taxon>Myxococcia</taxon>
        <taxon>Myxococcales</taxon>
        <taxon>Cystobacterineae</taxon>
        <taxon>Myxococcaceae</taxon>
        <taxon>Myxococcus</taxon>
    </lineage>
</organism>
<dbReference type="RefSeq" id="WP_090492210.1">
    <property type="nucleotide sequence ID" value="NZ_BJVY01000060.1"/>
</dbReference>
<dbReference type="GO" id="GO:0006412">
    <property type="term" value="P:translation"/>
    <property type="evidence" value="ECO:0007669"/>
    <property type="project" value="InterPro"/>
</dbReference>
<dbReference type="EMBL" id="BJVY01000060">
    <property type="protein sequence ID" value="GEL75083.1"/>
    <property type="molecule type" value="Genomic_DNA"/>
</dbReference>
<dbReference type="CDD" id="cd02440">
    <property type="entry name" value="AdoMet_MTases"/>
    <property type="match status" value="1"/>
</dbReference>
<reference evidence="7 8" key="1">
    <citation type="submission" date="2016-10" db="EMBL/GenBank/DDBJ databases">
        <authorList>
            <person name="Varghese N."/>
            <person name="Submissions S."/>
        </authorList>
    </citation>
    <scope>NUCLEOTIDE SEQUENCE [LARGE SCALE GENOMIC DNA]</scope>
    <source>
        <strain evidence="7 8">DSM 2260</strain>
    </source>
</reference>
<dbReference type="InterPro" id="IPR015324">
    <property type="entry name" value="Ribosomal_Rsm22-like"/>
</dbReference>
<reference evidence="6 9" key="2">
    <citation type="submission" date="2019-07" db="EMBL/GenBank/DDBJ databases">
        <title>Whole genome shotgun sequence of Myxococcus virescens NBRC 100334.</title>
        <authorList>
            <person name="Hosoyama A."/>
            <person name="Uohara A."/>
            <person name="Ohji S."/>
            <person name="Ichikawa N."/>
        </authorList>
    </citation>
    <scope>NUCLEOTIDE SEQUENCE [LARGE SCALE GENOMIC DNA]</scope>
    <source>
        <strain evidence="6 9">NBRC 100334</strain>
    </source>
</reference>
<dbReference type="GO" id="GO:0003735">
    <property type="term" value="F:structural constituent of ribosome"/>
    <property type="evidence" value="ECO:0007669"/>
    <property type="project" value="TreeGrafter"/>
</dbReference>
<protein>
    <submittedName>
        <fullName evidence="7">Small ribosomal subunit Rsm22</fullName>
    </submittedName>
</protein>
<evidence type="ECO:0000313" key="8">
    <source>
        <dbReference type="Proteomes" id="UP000198717"/>
    </source>
</evidence>
<keyword evidence="4" id="KW-0411">Iron-sulfur</keyword>
<sequence>MSNAYSKDLERWMPRLIAVWRASRGRGGGAGPETRLTPQEVKEVAAGVRQLSLGLTRERQLAGARYMDDPKLLGAYLLFYWPVSYAQARQVLGELPNRPRQVLDLGSGPGPVAFAALDAGGGQVTAADRSKAALTLARNLAAEAGEALSTRDWDPTKKGATLPDGQFDLITMGHVVNELYGTGDAATAPRAALLETILAKVKRGGSLLVMEPALRETSRGLLHVRDAMVAKGYAVRAPCMYRGPCPALVKETDWCHAERAWPMPRVVEELARAASLHKESLKMSYLVLAPKDEAWPELTPGRLFRIVSEPLEGKGRHRYIGCGPEGRVGLAMQERHRNERNERFLKLNRGDVISVTETEPKGDGLALDERTEVRVVAPAGKGVPPPPPKEDAPSSPGTGPRPGAPS</sequence>
<keyword evidence="2" id="KW-0809">Transit peptide</keyword>
<dbReference type="EMBL" id="FNAJ01000010">
    <property type="protein sequence ID" value="SDE71120.1"/>
    <property type="molecule type" value="Genomic_DNA"/>
</dbReference>
<dbReference type="SUPFAM" id="SSF53335">
    <property type="entry name" value="S-adenosyl-L-methionine-dependent methyltransferases"/>
    <property type="match status" value="1"/>
</dbReference>
<evidence type="ECO:0000313" key="7">
    <source>
        <dbReference type="EMBL" id="SDE71120.1"/>
    </source>
</evidence>
<accession>A0A511HNB3</accession>
<evidence type="ECO:0000256" key="4">
    <source>
        <dbReference type="ARBA" id="ARBA00023014"/>
    </source>
</evidence>
<feature type="region of interest" description="Disordered" evidence="5">
    <location>
        <begin position="376"/>
        <end position="406"/>
    </location>
</feature>
<evidence type="ECO:0000313" key="6">
    <source>
        <dbReference type="EMBL" id="GEL75083.1"/>
    </source>
</evidence>
<dbReference type="AlphaFoldDB" id="A0A511HNB3"/>
<dbReference type="GO" id="GO:0051536">
    <property type="term" value="F:iron-sulfur cluster binding"/>
    <property type="evidence" value="ECO:0007669"/>
    <property type="project" value="UniProtKB-KW"/>
</dbReference>
<keyword evidence="3" id="KW-0408">Iron</keyword>
<evidence type="ECO:0000256" key="5">
    <source>
        <dbReference type="SAM" id="MobiDB-lite"/>
    </source>
</evidence>
<dbReference type="Gene3D" id="3.40.50.150">
    <property type="entry name" value="Vaccinia Virus protein VP39"/>
    <property type="match status" value="1"/>
</dbReference>
<proteinExistence type="predicted"/>